<dbReference type="Proteomes" id="UP000199076">
    <property type="component" value="Unassembled WGS sequence"/>
</dbReference>
<dbReference type="EMBL" id="FNBK01000014">
    <property type="protein sequence ID" value="SDG05164.1"/>
    <property type="molecule type" value="Genomic_DNA"/>
</dbReference>
<organism evidence="3 4">
    <name type="scientific">Halorientalis regularis</name>
    <dbReference type="NCBI Taxonomy" id="660518"/>
    <lineage>
        <taxon>Archaea</taxon>
        <taxon>Methanobacteriati</taxon>
        <taxon>Methanobacteriota</taxon>
        <taxon>Stenosarchaea group</taxon>
        <taxon>Halobacteria</taxon>
        <taxon>Halobacteriales</taxon>
        <taxon>Haloarculaceae</taxon>
        <taxon>Halorientalis</taxon>
    </lineage>
</organism>
<evidence type="ECO:0000313" key="4">
    <source>
        <dbReference type="Proteomes" id="UP000199076"/>
    </source>
</evidence>
<dbReference type="RefSeq" id="WP_175452914.1">
    <property type="nucleotide sequence ID" value="NZ_FNBK01000014.1"/>
</dbReference>
<feature type="compositionally biased region" description="Basic and acidic residues" evidence="1">
    <location>
        <begin position="162"/>
        <end position="175"/>
    </location>
</feature>
<sequence length="198" mass="22088">MNIPSPFSGDDATFDDYDAFVPESIPDPGRYLAEHDVLTGRDHLAVHQLTRTLFDERGVYDMTFGYNLARLNLDVRHPDAGYRYARERGATDGPDAGDRRVLVAEFTPTTEFCPQSTTLAKGSFRAWNGLADRHEYDLVRVRVDEMHHESGVINEELRDHEARYLESGELPDERGGAGGGQAGVPDEAGYAEEPETPF</sequence>
<feature type="region of interest" description="Disordered" evidence="1">
    <location>
        <begin position="162"/>
        <end position="198"/>
    </location>
</feature>
<dbReference type="InterPro" id="IPR058311">
    <property type="entry name" value="DUF7998"/>
</dbReference>
<name>A0A1G7R376_9EURY</name>
<evidence type="ECO:0000259" key="2">
    <source>
        <dbReference type="Pfam" id="PF25979"/>
    </source>
</evidence>
<dbReference type="Pfam" id="PF25979">
    <property type="entry name" value="DUF7998"/>
    <property type="match status" value="1"/>
</dbReference>
<evidence type="ECO:0000313" key="3">
    <source>
        <dbReference type="EMBL" id="SDG05164.1"/>
    </source>
</evidence>
<accession>A0A1G7R376</accession>
<evidence type="ECO:0000256" key="1">
    <source>
        <dbReference type="SAM" id="MobiDB-lite"/>
    </source>
</evidence>
<reference evidence="4" key="1">
    <citation type="submission" date="2016-10" db="EMBL/GenBank/DDBJ databases">
        <authorList>
            <person name="Varghese N."/>
            <person name="Submissions S."/>
        </authorList>
    </citation>
    <scope>NUCLEOTIDE SEQUENCE [LARGE SCALE GENOMIC DNA]</scope>
    <source>
        <strain evidence="4">IBRC-M 10760</strain>
    </source>
</reference>
<gene>
    <name evidence="3" type="ORF">SAMN05216218_11426</name>
</gene>
<dbReference type="AlphaFoldDB" id="A0A1G7R376"/>
<keyword evidence="4" id="KW-1185">Reference proteome</keyword>
<protein>
    <recommendedName>
        <fullName evidence="2">DUF7998 domain-containing protein</fullName>
    </recommendedName>
</protein>
<proteinExistence type="predicted"/>
<feature type="domain" description="DUF7998" evidence="2">
    <location>
        <begin position="13"/>
        <end position="170"/>
    </location>
</feature>
<feature type="compositionally biased region" description="Acidic residues" evidence="1">
    <location>
        <begin position="189"/>
        <end position="198"/>
    </location>
</feature>